<dbReference type="EMBL" id="LJBN01000112">
    <property type="protein sequence ID" value="OOQ89409.1"/>
    <property type="molecule type" value="Genomic_DNA"/>
</dbReference>
<feature type="compositionally biased region" description="Polar residues" evidence="1">
    <location>
        <begin position="130"/>
        <end position="143"/>
    </location>
</feature>
<accession>A0A1S9RV48</accession>
<evidence type="ECO:0000313" key="2">
    <source>
        <dbReference type="EMBL" id="OOQ89409.1"/>
    </source>
</evidence>
<evidence type="ECO:0000256" key="1">
    <source>
        <dbReference type="SAM" id="MobiDB-lite"/>
    </source>
</evidence>
<dbReference type="AlphaFoldDB" id="A0A1S9RV48"/>
<proteinExistence type="predicted"/>
<feature type="region of interest" description="Disordered" evidence="1">
    <location>
        <begin position="282"/>
        <end position="308"/>
    </location>
</feature>
<organism evidence="2 3">
    <name type="scientific">Penicillium brasilianum</name>
    <dbReference type="NCBI Taxonomy" id="104259"/>
    <lineage>
        <taxon>Eukaryota</taxon>
        <taxon>Fungi</taxon>
        <taxon>Dikarya</taxon>
        <taxon>Ascomycota</taxon>
        <taxon>Pezizomycotina</taxon>
        <taxon>Eurotiomycetes</taxon>
        <taxon>Eurotiomycetidae</taxon>
        <taxon>Eurotiales</taxon>
        <taxon>Aspergillaceae</taxon>
        <taxon>Penicillium</taxon>
    </lineage>
</organism>
<dbReference type="Proteomes" id="UP000190744">
    <property type="component" value="Unassembled WGS sequence"/>
</dbReference>
<sequence>MRTILTPFAPVTKPPRAALALALAIMKNKPAGTSVKDYILDLRKSIRESEASKPILTNLFFDSVEHWQRAYRKAEGEQIKLHNTIFELKQQNEALVAKINAATPPAKRKAFSDAENEPEIGRKRQKTRNLRTQSQRDIASQDQDVNRELETEQGISFLRHIFALQRTLQAKRRKTKTLAVDAVIACKEAEQGLLTAIHAEVTSPAPPKPFRSLKDKNKGPNFVAVVNAVDLTFKLVHQALHKIPEAADDGQSQPKVVYYLVCIFESTMTGLAQYCTAVSKENAAGNGPTGTTRAKPQLKKKAGLSARDKTSTKQDTALVLVDLLCKMALSLDLGQSCDQQVMEGFLHTVLDRLGNMLALFTFNDIQLPTNLNAELRPPEGLTAMREADMSQETAQLEAENLISFLDRVLKDETLFPLAGPASSGQPHFNLKVQVAMKKTLLQAVFGKEDPLFQGGLERPETPPPADFWAPPNRRLDFTEWFARELWRLIGWEILDPTRASHL</sequence>
<comment type="caution">
    <text evidence="2">The sequence shown here is derived from an EMBL/GenBank/DDBJ whole genome shotgun (WGS) entry which is preliminary data.</text>
</comment>
<gene>
    <name evidence="2" type="ORF">PEBR_27820</name>
</gene>
<evidence type="ECO:0000313" key="3">
    <source>
        <dbReference type="Proteomes" id="UP000190744"/>
    </source>
</evidence>
<protein>
    <submittedName>
        <fullName evidence="2">Uncharacterized protein</fullName>
    </submittedName>
</protein>
<feature type="region of interest" description="Disordered" evidence="1">
    <location>
        <begin position="106"/>
        <end position="145"/>
    </location>
</feature>
<name>A0A1S9RV48_PENBI</name>
<reference evidence="3" key="1">
    <citation type="submission" date="2015-09" db="EMBL/GenBank/DDBJ databases">
        <authorList>
            <person name="Fill T.P."/>
            <person name="Baretta J.F."/>
            <person name="de Almeida L.G."/>
            <person name="Rocha M."/>
            <person name="de Souza D.H."/>
            <person name="Malavazi I."/>
            <person name="Cerdeira L.T."/>
            <person name="Hong H."/>
            <person name="Samborskyy M."/>
            <person name="de Vasconcelos A.T."/>
            <person name="Leadlay P."/>
            <person name="Rodrigues-Filho E."/>
        </authorList>
    </citation>
    <scope>NUCLEOTIDE SEQUENCE [LARGE SCALE GENOMIC DNA]</scope>
    <source>
        <strain evidence="3">LaBioMMi 136</strain>
    </source>
</reference>